<name>A0A2H1X0Z1_SPOFR</name>
<proteinExistence type="predicted"/>
<accession>A0A2H1X0Z1</accession>
<evidence type="ECO:0000313" key="1">
    <source>
        <dbReference type="EMBL" id="SOQ58284.1"/>
    </source>
</evidence>
<dbReference type="EMBL" id="ODYU01012140">
    <property type="protein sequence ID" value="SOQ58284.1"/>
    <property type="molecule type" value="Genomic_DNA"/>
</dbReference>
<sequence>MEVKSLFPSSSCDSPFYFLKGLFDGNGGLLGTRSKQGKFFEQYSFILIHDALEAVKLDPAVLEAQVTVHSNDRTVNAADTKPEAVSNTNK</sequence>
<reference evidence="1" key="1">
    <citation type="submission" date="2016-07" db="EMBL/GenBank/DDBJ databases">
        <authorList>
            <person name="Bretaudeau A."/>
        </authorList>
    </citation>
    <scope>NUCLEOTIDE SEQUENCE</scope>
    <source>
        <strain evidence="1">Rice</strain>
        <tissue evidence="1">Whole body</tissue>
    </source>
</reference>
<protein>
    <submittedName>
        <fullName evidence="1">SFRICE_031850</fullName>
    </submittedName>
</protein>
<gene>
    <name evidence="1" type="ORF">SFRICE_031850</name>
</gene>
<feature type="non-terminal residue" evidence="1">
    <location>
        <position position="90"/>
    </location>
</feature>
<dbReference type="AlphaFoldDB" id="A0A2H1X0Z1"/>
<organism evidence="1">
    <name type="scientific">Spodoptera frugiperda</name>
    <name type="common">Fall armyworm</name>
    <dbReference type="NCBI Taxonomy" id="7108"/>
    <lineage>
        <taxon>Eukaryota</taxon>
        <taxon>Metazoa</taxon>
        <taxon>Ecdysozoa</taxon>
        <taxon>Arthropoda</taxon>
        <taxon>Hexapoda</taxon>
        <taxon>Insecta</taxon>
        <taxon>Pterygota</taxon>
        <taxon>Neoptera</taxon>
        <taxon>Endopterygota</taxon>
        <taxon>Lepidoptera</taxon>
        <taxon>Glossata</taxon>
        <taxon>Ditrysia</taxon>
        <taxon>Noctuoidea</taxon>
        <taxon>Noctuidae</taxon>
        <taxon>Amphipyrinae</taxon>
        <taxon>Spodoptera</taxon>
    </lineage>
</organism>